<reference evidence="1" key="2">
    <citation type="submission" date="2020-09" db="EMBL/GenBank/DDBJ databases">
        <authorList>
            <person name="Sun Q."/>
            <person name="Kim S."/>
        </authorList>
    </citation>
    <scope>NUCLEOTIDE SEQUENCE</scope>
    <source>
        <strain evidence="1">KCTC 42731</strain>
    </source>
</reference>
<sequence>MWAIISTSKNLKFFDLKGTTAKEIEGLSYFVKHKGHVPEILFEHNFAVTTLIEHGVPLFINKADAKSEAVALNLTGFKYLKLTPTIIKF</sequence>
<gene>
    <name evidence="1" type="ORF">GCM10017161_01470</name>
</gene>
<accession>A0A919BBW5</accession>
<reference evidence="1" key="1">
    <citation type="journal article" date="2014" name="Int. J. Syst. Evol. Microbiol.">
        <title>Complete genome sequence of Corynebacterium casei LMG S-19264T (=DSM 44701T), isolated from a smear-ripened cheese.</title>
        <authorList>
            <consortium name="US DOE Joint Genome Institute (JGI-PGF)"/>
            <person name="Walter F."/>
            <person name="Albersmeier A."/>
            <person name="Kalinowski J."/>
            <person name="Ruckert C."/>
        </authorList>
    </citation>
    <scope>NUCLEOTIDE SEQUENCE</scope>
    <source>
        <strain evidence="1">KCTC 42731</strain>
    </source>
</reference>
<dbReference type="Proteomes" id="UP000623842">
    <property type="component" value="Unassembled WGS sequence"/>
</dbReference>
<name>A0A919BBW5_9GAMM</name>
<protein>
    <submittedName>
        <fullName evidence="1">Uncharacterized protein</fullName>
    </submittedName>
</protein>
<dbReference type="RefSeq" id="WP_189766808.1">
    <property type="nucleotide sequence ID" value="NZ_BNCK01000001.1"/>
</dbReference>
<dbReference type="EMBL" id="BNCK01000001">
    <property type="protein sequence ID" value="GHF78135.1"/>
    <property type="molecule type" value="Genomic_DNA"/>
</dbReference>
<evidence type="ECO:0000313" key="1">
    <source>
        <dbReference type="EMBL" id="GHF78135.1"/>
    </source>
</evidence>
<organism evidence="1 2">
    <name type="scientific">Thalassotalea marina</name>
    <dbReference type="NCBI Taxonomy" id="1673741"/>
    <lineage>
        <taxon>Bacteria</taxon>
        <taxon>Pseudomonadati</taxon>
        <taxon>Pseudomonadota</taxon>
        <taxon>Gammaproteobacteria</taxon>
        <taxon>Alteromonadales</taxon>
        <taxon>Colwelliaceae</taxon>
        <taxon>Thalassotalea</taxon>
    </lineage>
</organism>
<comment type="caution">
    <text evidence="1">The sequence shown here is derived from an EMBL/GenBank/DDBJ whole genome shotgun (WGS) entry which is preliminary data.</text>
</comment>
<proteinExistence type="predicted"/>
<evidence type="ECO:0000313" key="2">
    <source>
        <dbReference type="Proteomes" id="UP000623842"/>
    </source>
</evidence>
<dbReference type="AlphaFoldDB" id="A0A919BBW5"/>
<keyword evidence="2" id="KW-1185">Reference proteome</keyword>